<feature type="transmembrane region" description="Helical" evidence="14">
    <location>
        <begin position="113"/>
        <end position="134"/>
    </location>
</feature>
<dbReference type="PANTHER" id="PTHR23503:SF8">
    <property type="entry name" value="FACILITATED GLUCOSE TRANSPORTER PROTEIN 1"/>
    <property type="match status" value="1"/>
</dbReference>
<feature type="transmembrane region" description="Helical" evidence="14">
    <location>
        <begin position="465"/>
        <end position="485"/>
    </location>
</feature>
<dbReference type="InterPro" id="IPR005828">
    <property type="entry name" value="MFS_sugar_transport-like"/>
</dbReference>
<evidence type="ECO:0000259" key="15">
    <source>
        <dbReference type="PROSITE" id="PS50850"/>
    </source>
</evidence>
<feature type="transmembrane region" description="Helical" evidence="14">
    <location>
        <begin position="372"/>
        <end position="392"/>
    </location>
</feature>
<keyword evidence="3" id="KW-0813">Transport</keyword>
<comment type="subunit">
    <text evidence="2">Homodimer.</text>
</comment>
<dbReference type="Pfam" id="PF00083">
    <property type="entry name" value="Sugar_tr"/>
    <property type="match status" value="1"/>
</dbReference>
<dbReference type="AlphaFoldDB" id="A0A8K1CTV4"/>
<dbReference type="EMBL" id="SPLM01000003">
    <property type="protein sequence ID" value="TMW68183.1"/>
    <property type="molecule type" value="Genomic_DNA"/>
</dbReference>
<feature type="transmembrane region" description="Helical" evidence="14">
    <location>
        <begin position="200"/>
        <end position="222"/>
    </location>
</feature>
<dbReference type="PROSITE" id="PS50850">
    <property type="entry name" value="MFS"/>
    <property type="match status" value="1"/>
</dbReference>
<comment type="catalytic activity">
    <reaction evidence="11">
        <text>D-glucosamine(out) = D-glucosamine(in)</text>
        <dbReference type="Rhea" id="RHEA:78423"/>
        <dbReference type="ChEBI" id="CHEBI:58723"/>
    </reaction>
    <physiologicalReaction direction="left-to-right" evidence="11">
        <dbReference type="Rhea" id="RHEA:78424"/>
    </physiologicalReaction>
</comment>
<feature type="transmembrane region" description="Helical" evidence="14">
    <location>
        <begin position="424"/>
        <end position="453"/>
    </location>
</feature>
<keyword evidence="4 14" id="KW-0812">Transmembrane</keyword>
<comment type="subcellular location">
    <subcellularLocation>
        <location evidence="1">Membrane</location>
        <topology evidence="1">Multi-pass membrane protein</topology>
    </subcellularLocation>
</comment>
<comment type="catalytic activity">
    <reaction evidence="12">
        <text>D-fructose(out) = D-fructose(in)</text>
        <dbReference type="Rhea" id="RHEA:60372"/>
        <dbReference type="ChEBI" id="CHEBI:37721"/>
    </reaction>
    <physiologicalReaction direction="left-to-right" evidence="12">
        <dbReference type="Rhea" id="RHEA:60373"/>
    </physiologicalReaction>
</comment>
<evidence type="ECO:0000256" key="9">
    <source>
        <dbReference type="ARBA" id="ARBA00044656"/>
    </source>
</evidence>
<dbReference type="InterPro" id="IPR045263">
    <property type="entry name" value="GLUT"/>
</dbReference>
<dbReference type="OrthoDB" id="263957at2759"/>
<evidence type="ECO:0000256" key="1">
    <source>
        <dbReference type="ARBA" id="ARBA00004141"/>
    </source>
</evidence>
<dbReference type="PANTHER" id="PTHR23503">
    <property type="entry name" value="SOLUTE CARRIER FAMILY 2"/>
    <property type="match status" value="1"/>
</dbReference>
<keyword evidence="6 14" id="KW-0472">Membrane</keyword>
<feature type="transmembrane region" description="Helical" evidence="14">
    <location>
        <begin position="172"/>
        <end position="193"/>
    </location>
</feature>
<dbReference type="GO" id="GO:0016020">
    <property type="term" value="C:membrane"/>
    <property type="evidence" value="ECO:0007669"/>
    <property type="project" value="UniProtKB-SubCell"/>
</dbReference>
<dbReference type="Proteomes" id="UP000794436">
    <property type="component" value="Unassembled WGS sequence"/>
</dbReference>
<evidence type="ECO:0000256" key="11">
    <source>
        <dbReference type="ARBA" id="ARBA00044668"/>
    </source>
</evidence>
<evidence type="ECO:0000256" key="3">
    <source>
        <dbReference type="ARBA" id="ARBA00022448"/>
    </source>
</evidence>
<protein>
    <recommendedName>
        <fullName evidence="13">Hexose transporter 1</fullName>
    </recommendedName>
</protein>
<feature type="transmembrane region" description="Helical" evidence="14">
    <location>
        <begin position="336"/>
        <end position="360"/>
    </location>
</feature>
<comment type="catalytic activity">
    <reaction evidence="10">
        <text>D-mannose(out) = D-mannose(in)</text>
        <dbReference type="Rhea" id="RHEA:78391"/>
        <dbReference type="ChEBI" id="CHEBI:4208"/>
    </reaction>
    <physiologicalReaction direction="left-to-right" evidence="10">
        <dbReference type="Rhea" id="RHEA:78392"/>
    </physiologicalReaction>
</comment>
<comment type="catalytic activity">
    <reaction evidence="8">
        <text>D-glucose(out) = D-glucose(in)</text>
        <dbReference type="Rhea" id="RHEA:60376"/>
        <dbReference type="ChEBI" id="CHEBI:4167"/>
    </reaction>
    <physiologicalReaction direction="left-to-right" evidence="8">
        <dbReference type="Rhea" id="RHEA:60377"/>
    </physiologicalReaction>
</comment>
<evidence type="ECO:0000256" key="5">
    <source>
        <dbReference type="ARBA" id="ARBA00022989"/>
    </source>
</evidence>
<evidence type="ECO:0000313" key="17">
    <source>
        <dbReference type="Proteomes" id="UP000794436"/>
    </source>
</evidence>
<reference evidence="16" key="1">
    <citation type="submission" date="2019-03" db="EMBL/GenBank/DDBJ databases">
        <title>Long read genome sequence of the mycoparasitic Pythium oligandrum ATCC 38472 isolated from sugarbeet rhizosphere.</title>
        <authorList>
            <person name="Gaulin E."/>
        </authorList>
    </citation>
    <scope>NUCLEOTIDE SEQUENCE</scope>
    <source>
        <strain evidence="16">ATCC 38472_TT</strain>
    </source>
</reference>
<name>A0A8K1CTV4_PYTOL</name>
<evidence type="ECO:0000256" key="14">
    <source>
        <dbReference type="SAM" id="Phobius"/>
    </source>
</evidence>
<comment type="catalytic activity">
    <reaction evidence="7">
        <text>D-galactose(in) = D-galactose(out)</text>
        <dbReference type="Rhea" id="RHEA:34915"/>
        <dbReference type="ChEBI" id="CHEBI:4139"/>
    </reaction>
    <physiologicalReaction direction="right-to-left" evidence="7">
        <dbReference type="Rhea" id="RHEA:34917"/>
    </physiologicalReaction>
</comment>
<evidence type="ECO:0000256" key="2">
    <source>
        <dbReference type="ARBA" id="ARBA00011738"/>
    </source>
</evidence>
<feature type="transmembrane region" description="Helical" evidence="14">
    <location>
        <begin position="491"/>
        <end position="511"/>
    </location>
</feature>
<organism evidence="16 17">
    <name type="scientific">Pythium oligandrum</name>
    <name type="common">Mycoparasitic fungus</name>
    <dbReference type="NCBI Taxonomy" id="41045"/>
    <lineage>
        <taxon>Eukaryota</taxon>
        <taxon>Sar</taxon>
        <taxon>Stramenopiles</taxon>
        <taxon>Oomycota</taxon>
        <taxon>Peronosporomycetes</taxon>
        <taxon>Pythiales</taxon>
        <taxon>Pythiaceae</taxon>
        <taxon>Pythium</taxon>
    </lineage>
</organism>
<keyword evidence="5 14" id="KW-1133">Transmembrane helix</keyword>
<evidence type="ECO:0000256" key="10">
    <source>
        <dbReference type="ARBA" id="ARBA00044662"/>
    </source>
</evidence>
<dbReference type="PRINTS" id="PR00171">
    <property type="entry name" value="SUGRTRNSPORT"/>
</dbReference>
<evidence type="ECO:0000256" key="12">
    <source>
        <dbReference type="ARBA" id="ARBA00044710"/>
    </source>
</evidence>
<dbReference type="InterPro" id="IPR003663">
    <property type="entry name" value="Sugar/inositol_transpt"/>
</dbReference>
<evidence type="ECO:0000256" key="4">
    <source>
        <dbReference type="ARBA" id="ARBA00022692"/>
    </source>
</evidence>
<dbReference type="Gene3D" id="1.20.1250.20">
    <property type="entry name" value="MFS general substrate transporter like domains"/>
    <property type="match status" value="1"/>
</dbReference>
<sequence length="540" mass="58169">MPADEQRILPTLRPSISIPIADDDSPTAYAQVLTPLATAVPIAQDEAVESPKIVQVKKLVYTSAYLAMMQAMLYDWSLSQVNYVKFNNKADCERRPIAPGTCLMFPGHTSTEWIFVVNSWTAGGIFGGLLCGLFSDRLGRKRTSTLNCVLMSVGAIIQAASPSLPVFCVGRFITGLATGTATATCNGYVSVILPPHLRSVLGSVYAVAIGSGVVLVGLTPFFAATSSGWRYVAAFPIVLAVVFLSLSPKHLVESPTWLMTHGHHDEAIQVLIQLYGEENVDLALSWIRRPAPEPTNSTPSPVLHAPLQALHDIQQAAPAKMSAIQSLVSKQHRKKLILAIAIALTMQFSGINAVFFYSLSMFKDAGIDDSRIGSLIVNLFNLLPALVAGAVVKRIGNRLSIIGGPSGMLLSAISLTVARVYHVYALSIVFISTYVIAFTLCLDAVGFAVGTSLFPHSLRATGTSIMMFINWCGAFTIGVGYPFLSSSLNEYAFVPFIGTLTLFISFFYAFLPDTTGKTPAEIQELFAYEHVKKDESSSAI</sequence>
<evidence type="ECO:0000256" key="7">
    <source>
        <dbReference type="ARBA" id="ARBA00044637"/>
    </source>
</evidence>
<proteinExistence type="predicted"/>
<evidence type="ECO:0000313" key="16">
    <source>
        <dbReference type="EMBL" id="TMW68183.1"/>
    </source>
</evidence>
<dbReference type="InterPro" id="IPR020846">
    <property type="entry name" value="MFS_dom"/>
</dbReference>
<evidence type="ECO:0000256" key="8">
    <source>
        <dbReference type="ARBA" id="ARBA00044648"/>
    </source>
</evidence>
<dbReference type="InterPro" id="IPR036259">
    <property type="entry name" value="MFS_trans_sf"/>
</dbReference>
<feature type="transmembrane region" description="Helical" evidence="14">
    <location>
        <begin position="399"/>
        <end position="418"/>
    </location>
</feature>
<dbReference type="SUPFAM" id="SSF103473">
    <property type="entry name" value="MFS general substrate transporter"/>
    <property type="match status" value="1"/>
</dbReference>
<feature type="domain" description="Major facilitator superfamily (MFS) profile" evidence="15">
    <location>
        <begin position="63"/>
        <end position="515"/>
    </location>
</feature>
<feature type="transmembrane region" description="Helical" evidence="14">
    <location>
        <begin position="146"/>
        <end position="166"/>
    </location>
</feature>
<evidence type="ECO:0000256" key="6">
    <source>
        <dbReference type="ARBA" id="ARBA00023136"/>
    </source>
</evidence>
<feature type="transmembrane region" description="Helical" evidence="14">
    <location>
        <begin position="228"/>
        <end position="246"/>
    </location>
</feature>
<keyword evidence="17" id="KW-1185">Reference proteome</keyword>
<evidence type="ECO:0000256" key="13">
    <source>
        <dbReference type="ARBA" id="ARBA00044780"/>
    </source>
</evidence>
<accession>A0A8K1CTV4</accession>
<comment type="caution">
    <text evidence="16">The sequence shown here is derived from an EMBL/GenBank/DDBJ whole genome shotgun (WGS) entry which is preliminary data.</text>
</comment>
<gene>
    <name evidence="16" type="ORF">Poli38472_007855</name>
</gene>
<dbReference type="GO" id="GO:0015149">
    <property type="term" value="F:hexose transmembrane transporter activity"/>
    <property type="evidence" value="ECO:0007669"/>
    <property type="project" value="TreeGrafter"/>
</dbReference>
<comment type="catalytic activity">
    <reaction evidence="9">
        <text>D-xylose(out) = D-xylose(in)</text>
        <dbReference type="Rhea" id="RHEA:78427"/>
        <dbReference type="ChEBI" id="CHEBI:53455"/>
    </reaction>
    <physiologicalReaction direction="left-to-right" evidence="9">
        <dbReference type="Rhea" id="RHEA:78428"/>
    </physiologicalReaction>
</comment>